<evidence type="ECO:0008006" key="5">
    <source>
        <dbReference type="Google" id="ProtNLM"/>
    </source>
</evidence>
<sequence>MKNALQCLVVLFIALGVAVGLQACTTTPHETTVQEDKDRAVKEEIRSKEADTVREDKTNPEYLNR</sequence>
<protein>
    <recommendedName>
        <fullName evidence="5">Secreted protein</fullName>
    </recommendedName>
</protein>
<keyword evidence="2" id="KW-0732">Signal</keyword>
<feature type="chain" id="PRO_5033021242" description="Secreted protein" evidence="2">
    <location>
        <begin position="24"/>
        <end position="65"/>
    </location>
</feature>
<feature type="region of interest" description="Disordered" evidence="1">
    <location>
        <begin position="28"/>
        <end position="65"/>
    </location>
</feature>
<dbReference type="AlphaFoldDB" id="A0A7T0C332"/>
<name>A0A7T0C332_9BACT</name>
<organism evidence="3 4">
    <name type="scientific">Candidatus Nitrohelix vancouverensis</name>
    <dbReference type="NCBI Taxonomy" id="2705534"/>
    <lineage>
        <taxon>Bacteria</taxon>
        <taxon>Pseudomonadati</taxon>
        <taxon>Nitrospinota/Tectimicrobiota group</taxon>
        <taxon>Nitrospinota</taxon>
        <taxon>Nitrospinia</taxon>
        <taxon>Nitrospinales</taxon>
        <taxon>Nitrospinaceae</taxon>
        <taxon>Candidatus Nitrohelix</taxon>
    </lineage>
</organism>
<evidence type="ECO:0000313" key="4">
    <source>
        <dbReference type="Proteomes" id="UP000594464"/>
    </source>
</evidence>
<feature type="compositionally biased region" description="Basic and acidic residues" evidence="1">
    <location>
        <begin position="32"/>
        <end position="65"/>
    </location>
</feature>
<dbReference type="KEGG" id="nva:G3M78_09750"/>
<accession>A0A7T0C332</accession>
<evidence type="ECO:0000256" key="2">
    <source>
        <dbReference type="SAM" id="SignalP"/>
    </source>
</evidence>
<dbReference type="Proteomes" id="UP000594464">
    <property type="component" value="Chromosome"/>
</dbReference>
<dbReference type="EMBL" id="CP048620">
    <property type="protein sequence ID" value="QPJ65661.1"/>
    <property type="molecule type" value="Genomic_DNA"/>
</dbReference>
<feature type="signal peptide" evidence="2">
    <location>
        <begin position="1"/>
        <end position="23"/>
    </location>
</feature>
<evidence type="ECO:0000256" key="1">
    <source>
        <dbReference type="SAM" id="MobiDB-lite"/>
    </source>
</evidence>
<gene>
    <name evidence="3" type="ORF">G3M78_09750</name>
</gene>
<proteinExistence type="predicted"/>
<reference evidence="4" key="1">
    <citation type="submission" date="2020-02" db="EMBL/GenBank/DDBJ databases">
        <title>Genomic and physiological characterization of two novel Nitrospinaceae genera.</title>
        <authorList>
            <person name="Mueller A.J."/>
            <person name="Jung M.-Y."/>
            <person name="Strachan C.R."/>
            <person name="Herbold C.W."/>
            <person name="Kirkegaard R.H."/>
            <person name="Daims H."/>
        </authorList>
    </citation>
    <scope>NUCLEOTIDE SEQUENCE [LARGE SCALE GENOMIC DNA]</scope>
</reference>
<evidence type="ECO:0000313" key="3">
    <source>
        <dbReference type="EMBL" id="QPJ65661.1"/>
    </source>
</evidence>
<dbReference type="PROSITE" id="PS51257">
    <property type="entry name" value="PROKAR_LIPOPROTEIN"/>
    <property type="match status" value="1"/>
</dbReference>